<dbReference type="PANTHER" id="PTHR30146:SF45">
    <property type="entry name" value="CATABOLITE REPRESSOR_ACTIVATOR"/>
    <property type="match status" value="1"/>
</dbReference>
<evidence type="ECO:0000256" key="2">
    <source>
        <dbReference type="ARBA" id="ARBA00023015"/>
    </source>
</evidence>
<dbReference type="RefSeq" id="WP_309754399.1">
    <property type="nucleotide sequence ID" value="NZ_JAVJAF010000001.1"/>
</dbReference>
<dbReference type="PANTHER" id="PTHR30146">
    <property type="entry name" value="LACI-RELATED TRANSCRIPTIONAL REPRESSOR"/>
    <property type="match status" value="1"/>
</dbReference>
<dbReference type="SUPFAM" id="SSF47413">
    <property type="entry name" value="lambda repressor-like DNA-binding domains"/>
    <property type="match status" value="1"/>
</dbReference>
<keyword evidence="1" id="KW-0678">Repressor</keyword>
<evidence type="ECO:0000256" key="1">
    <source>
        <dbReference type="ARBA" id="ARBA00022491"/>
    </source>
</evidence>
<dbReference type="Pfam" id="PF00532">
    <property type="entry name" value="Peripla_BP_1"/>
    <property type="match status" value="1"/>
</dbReference>
<dbReference type="SMART" id="SM00354">
    <property type="entry name" value="HTH_LACI"/>
    <property type="match status" value="1"/>
</dbReference>
<sequence length="365" mass="39732">MAPGGKKKATIYDLSQLSGSSASTVSAVLNGSWRKRRIKEATAQLIQSLAEEHGYSTNLQARGLRQSRSGLVGLMLPLYDNRFFSALAQGFEARVRARGLCPLVVSGCRDPELERSTVESLLAYSIDELFIAGATDPDSIHRACERAGVRHLNLDLPGTLATSVTSDNYVGAFELTQAILGELASRPDLVAEDLCLFGGYSDYASRERMRGFVAAKRAHFGSSASEDVFSAAGYSPALTHQALASYIQRQGRLPRGVFINSTINLEGLLGVLPQQSAEVLNDLVVGCFDYDPFASFLPFPIYMMRQNVDRILDLAFTLMDQPEATVRLHKVPPLLVPPRTALPSPLDRPASDATWDQPIAQDETP</sequence>
<keyword evidence="4" id="KW-0804">Transcription</keyword>
<evidence type="ECO:0000259" key="6">
    <source>
        <dbReference type="PROSITE" id="PS50932"/>
    </source>
</evidence>
<keyword evidence="2" id="KW-0805">Transcription regulation</keyword>
<dbReference type="GO" id="GO:0000976">
    <property type="term" value="F:transcription cis-regulatory region binding"/>
    <property type="evidence" value="ECO:0007669"/>
    <property type="project" value="TreeGrafter"/>
</dbReference>
<accession>A0AAJ2BL78</accession>
<dbReference type="InterPro" id="IPR000843">
    <property type="entry name" value="HTH_LacI"/>
</dbReference>
<feature type="domain" description="HTH lacI-type" evidence="6">
    <location>
        <begin position="9"/>
        <end position="66"/>
    </location>
</feature>
<evidence type="ECO:0000256" key="4">
    <source>
        <dbReference type="ARBA" id="ARBA00023163"/>
    </source>
</evidence>
<dbReference type="PROSITE" id="PS50932">
    <property type="entry name" value="HTH_LACI_2"/>
    <property type="match status" value="1"/>
</dbReference>
<dbReference type="AlphaFoldDB" id="A0AAJ2BL78"/>
<dbReference type="GO" id="GO:0003700">
    <property type="term" value="F:DNA-binding transcription factor activity"/>
    <property type="evidence" value="ECO:0007669"/>
    <property type="project" value="TreeGrafter"/>
</dbReference>
<comment type="caution">
    <text evidence="7">The sequence shown here is derived from an EMBL/GenBank/DDBJ whole genome shotgun (WGS) entry which is preliminary data.</text>
</comment>
<dbReference type="InterPro" id="IPR010982">
    <property type="entry name" value="Lambda_DNA-bd_dom_sf"/>
</dbReference>
<dbReference type="EMBL" id="JAVJAF010000001">
    <property type="protein sequence ID" value="MDR6232554.1"/>
    <property type="molecule type" value="Genomic_DNA"/>
</dbReference>
<dbReference type="Pfam" id="PF00356">
    <property type="entry name" value="LacI"/>
    <property type="match status" value="1"/>
</dbReference>
<dbReference type="Gene3D" id="3.40.50.2300">
    <property type="match status" value="2"/>
</dbReference>
<name>A0AAJ2BL78_9PSED</name>
<evidence type="ECO:0000256" key="3">
    <source>
        <dbReference type="ARBA" id="ARBA00023125"/>
    </source>
</evidence>
<dbReference type="Gene3D" id="1.10.260.40">
    <property type="entry name" value="lambda repressor-like DNA-binding domains"/>
    <property type="match status" value="1"/>
</dbReference>
<gene>
    <name evidence="7" type="ORF">QE440_000295</name>
</gene>
<evidence type="ECO:0000256" key="5">
    <source>
        <dbReference type="SAM" id="MobiDB-lite"/>
    </source>
</evidence>
<proteinExistence type="predicted"/>
<dbReference type="InterPro" id="IPR001761">
    <property type="entry name" value="Peripla_BP/Lac1_sug-bd_dom"/>
</dbReference>
<evidence type="ECO:0000313" key="7">
    <source>
        <dbReference type="EMBL" id="MDR6232554.1"/>
    </source>
</evidence>
<dbReference type="InterPro" id="IPR028082">
    <property type="entry name" value="Peripla_BP_I"/>
</dbReference>
<keyword evidence="3" id="KW-0238">DNA-binding</keyword>
<dbReference type="SUPFAM" id="SSF53822">
    <property type="entry name" value="Periplasmic binding protein-like I"/>
    <property type="match status" value="1"/>
</dbReference>
<feature type="region of interest" description="Disordered" evidence="5">
    <location>
        <begin position="341"/>
        <end position="365"/>
    </location>
</feature>
<dbReference type="CDD" id="cd01392">
    <property type="entry name" value="HTH_LacI"/>
    <property type="match status" value="1"/>
</dbReference>
<protein>
    <submittedName>
        <fullName evidence="7">LacI family fructose operon transcriptional repressor</fullName>
    </submittedName>
</protein>
<organism evidence="7 8">
    <name type="scientific">Pseudomonas oryzihabitans</name>
    <dbReference type="NCBI Taxonomy" id="47885"/>
    <lineage>
        <taxon>Bacteria</taxon>
        <taxon>Pseudomonadati</taxon>
        <taxon>Pseudomonadota</taxon>
        <taxon>Gammaproteobacteria</taxon>
        <taxon>Pseudomonadales</taxon>
        <taxon>Pseudomonadaceae</taxon>
        <taxon>Pseudomonas</taxon>
    </lineage>
</organism>
<dbReference type="Proteomes" id="UP001268036">
    <property type="component" value="Unassembled WGS sequence"/>
</dbReference>
<evidence type="ECO:0000313" key="8">
    <source>
        <dbReference type="Proteomes" id="UP001268036"/>
    </source>
</evidence>
<reference evidence="7" key="1">
    <citation type="submission" date="2023-08" db="EMBL/GenBank/DDBJ databases">
        <title>Functional and genomic diversity of the sorghum phyllosphere microbiome.</title>
        <authorList>
            <person name="Shade A."/>
        </authorList>
    </citation>
    <scope>NUCLEOTIDE SEQUENCE</scope>
    <source>
        <strain evidence="7">SORGH_AS_0201</strain>
    </source>
</reference>